<evidence type="ECO:0000259" key="2">
    <source>
        <dbReference type="SMART" id="SM00487"/>
    </source>
</evidence>
<dbReference type="Pfam" id="PF04851">
    <property type="entry name" value="ResIII"/>
    <property type="match status" value="1"/>
</dbReference>
<keyword evidence="5" id="KW-1185">Reference proteome</keyword>
<dbReference type="SUPFAM" id="SSF53335">
    <property type="entry name" value="S-adenosyl-L-methionine-dependent methyltransferases"/>
    <property type="match status" value="1"/>
</dbReference>
<feature type="compositionally biased region" description="Basic and acidic residues" evidence="1">
    <location>
        <begin position="2934"/>
        <end position="2958"/>
    </location>
</feature>
<dbReference type="Gene3D" id="3.40.50.300">
    <property type="entry name" value="P-loop containing nucleotide triphosphate hydrolases"/>
    <property type="match status" value="2"/>
</dbReference>
<accession>A0ABU7LJT3</accession>
<dbReference type="InterPro" id="IPR029063">
    <property type="entry name" value="SAM-dependent_MTases_sf"/>
</dbReference>
<dbReference type="InterPro" id="IPR006935">
    <property type="entry name" value="Helicase/UvrB_N"/>
</dbReference>
<dbReference type="SMART" id="SM00490">
    <property type="entry name" value="HELICc"/>
    <property type="match status" value="1"/>
</dbReference>
<dbReference type="InterPro" id="IPR014001">
    <property type="entry name" value="Helicase_ATP-bd"/>
</dbReference>
<dbReference type="PANTHER" id="PTHR41313">
    <property type="entry name" value="ADENINE-SPECIFIC METHYLTRANSFERASE"/>
    <property type="match status" value="1"/>
</dbReference>
<feature type="region of interest" description="Disordered" evidence="1">
    <location>
        <begin position="869"/>
        <end position="891"/>
    </location>
</feature>
<comment type="caution">
    <text evidence="4">The sequence shown here is derived from an EMBL/GenBank/DDBJ whole genome shotgun (WGS) entry which is preliminary data.</text>
</comment>
<keyword evidence="4" id="KW-0378">Hydrolase</keyword>
<proteinExistence type="predicted"/>
<reference evidence="4 5" key="1">
    <citation type="submission" date="2023-07" db="EMBL/GenBank/DDBJ databases">
        <authorList>
            <person name="Girao M."/>
            <person name="Carvalho M.F."/>
        </authorList>
    </citation>
    <scope>NUCLEOTIDE SEQUENCE [LARGE SCALE GENOMIC DNA]</scope>
    <source>
        <strain evidence="4 5">YIM65754</strain>
    </source>
</reference>
<feature type="compositionally biased region" description="Low complexity" evidence="1">
    <location>
        <begin position="1005"/>
        <end position="1014"/>
    </location>
</feature>
<keyword evidence="4" id="KW-0547">Nucleotide-binding</keyword>
<feature type="region of interest" description="Disordered" evidence="1">
    <location>
        <begin position="989"/>
        <end position="1043"/>
    </location>
</feature>
<sequence length="2958" mass="324789">MRSELIGAGVDPTTVESALASRIDRVRTRPERTWVDDPATERQIGTLRRMIEHRGLPDELLDARMTKGEADKAIKALIAGDTEVPTPRAITEPDPVTAVVDGMAAAAHAAAARDQVFAAIQGDPEIAVAASSPVNIYDQFRDWALQKIADRAVGVLVDLADDRAEFAELPAGASVLAAAARDLLADPAHLDTLTREWTENLWNAHADARGTTPAGDDAVSTTEVIRQERLQRELEEADASTVTDWRLRGRAAFDPADPLSPSNPAADPVAAEVLSSVKARSKTAIGLKHDFELGYQQERTAFTEPIRENILVNEVATDPAVVAAVRGRGPNELVLDRDFQKVVVAKAQELDDRGDLARAAALHDILDDRFPAGHESVAVSVAAAVEQAGPLPWSRTEDLETWRAFTLEHFRTDPLATVALRHHIVHDKAQVLDEVVNTSLAAFAQEHPDLGAAITDATRGRVEAAIRQDIVPTFAAGNEARGTAGEVLCVHDPGWALTNRRNYGVRYMMGRWHVTTTRGDNQRSWGTDHCVALGAMFAAAKQPNPHPVSEALYRQVAAARSVLDTAARQMLADHESTRIVAASDLYRNDPYGLFNAKYNSLVKEAVGDVIAAIRDQFPDHVAVLDNVGLPLADVLDDDSIEPTLRQLYAEFDGDGGLLTREFPTDVEFSNRTGTTAVVTGSTGAQIEMSRDERFRSGWILDGSAPADLTLTFQDAVALARDYLRDSEARPLRTDPESEPVVEVSTGVPADLERVEVPSLNAAKTVDDYQRILDAAARESFRDGGDYLDDLAKSAHRCFDDALRPAADALEDRRAGTATGSDVTDALTDTVERLTALDAAVDEIRREDHAAKHETLAAIAAQIRYGARRSRQSLDTRRASTATNEAPTTGVVGTDATESRTVVEHLGGNPEIVTSAVTDATPEKFGEPAPAGGTDPVAAAESALTVPQTELGESLTSAHWRNKTTVPALRPDGSTVYLSPAVAERYSQVAQAPAALDTPESDRVNEAPAAAPAEPIDNTESQEPVGQASIAPSPVAPSPVAPAGRDFDLGTDVLAPSSPKRRARANLNALAVVRMLEREGRTASADEQQVLAQWSGWGGVPQIFDTARTEFDAERTELRTLLAPEEYSSARESTINAHYTDPAIVAAMWQAVERAGLPEDARVLEPGCGSGHFLGMAPDSVRMVGVELDPITAQIAHHLYPGQHVRNHGFEARFAANAAFTATIGNVPFGDYPLYDDLHNPNSRHVHNHFIIKALNLTAPGGYVAVITSAFTSDAARPDSRKEMAELGDLVGGVRLPSTAHRRQAATDVVTDILVFRRREEGRDMSGDTREWLDTSTQALPGKDGQHNTRINGYFLERPQHVLGRFEIGNGMYGPGTLKVVPHEHESVPLGVARVLDRIIDDALDNGQHLTASAPDRSIGSTLDEPGIFTRAAEEVTIPGTLRFDERTNLWEQYQVRDGWVSTPKKGRDLNDQWQRLLAMGDTVLEIGDAARDLASTPGHRQGLREHLGHQYDDYVAKYGYINRYKWTNHATENSPEKTEEKFGKLEAGWRVDAAKGLAVERGMAPEDIDDLDVDPFDGPMPDEVRDALMEAARIPAQGPRKSRYHLQGAISYDPRIAMVRSLELFDDETNAGVKTSIFTDDATLIARRAESAQNIDEAIAISIDELGRVDPERMADLLDADVSAVLEQAGDKIYPSLSDSDRYELAGEFLSGDVRAKLARARISEAESPDRYRGAVEALEDALPPEVDPTRIGVRPGADWVGEQFHREFIAEEFDVSVDDVEVSYAPVTATWKIQVNRPPNWIDEERGYNDTWGIPGRANGVALFETIANNKPVEVQKTEEELLRAPKPRFHPQHTNDLRNRAVKMEERFVQWLWAKPERYEQLKSAYNERFNRFVTPQYDTAHRQYPGLNTEKYDPYPYQRRAIERLLHGETILLDHCVGSGKTLTITIASMEMRRLGQVKQPWVVAPNHLVDQWATEIRDAYPAAKILVGGDLDGFRDRQRFLGQTAVTDWDMVVVPQSVFKMIGVAKETEIEYIQTRLMELREGLDSAKAAGSDHSIKEIEKAIKREEEKQRKLVQSKATDIGLTFEQSGCDFIWVDEAHYYKNLARASNSTDLSVVNGSQRASDLEMKARHLRSRAFLRNVEAGRPDAPAKAVAFATGTPVSNSMSELWVMNKFLRPDLLRAAGVEHIDAWAQTFAKQRTTVEMNITGTSLRPVSRMAEYQNLGQLISMVDQFRDVVTEDQIPVDLPRMRTGKPIVVEFDLAPTVRDAMYDFDDRMAATTGKTMHIDNALKIANDGRNASLHPTLAGLPEPDPEHDRIVVAANLIWQTHTDNLDLFTPADRHGPDAHGVFQIAFCDRGTPKPGVIGDNNLYTRLRDELVERGMAKDEVAFIHDYPSPKQKQELFALCRAGRVRVLIGSTPMLGTGVNAQRLLKQLISLDPAWTAADMQQRFGRIIRQGNVHKEVDVVNLVARRSFDATMWQIIERKANAVQQIRNADVPDTLEDIGGDIALSAAQTKAAATGDPVYVQVVEQEAFVDALESEQAMVANGNASRHSAIERLARTVRRLDAALPGLDDHAAKAQAWLTIEDRSARTITVGSTPIADNDSEALVDALQRALRSKYIDARTVRNDKPWDLLEIGGITITGRAVRTGDALQLSVTPGGHRFIEHNRVIEAMSAETAARGIIQQARNLIKDLPEKAASAHGQFVRAGTRRDELSAVPDSEFTKTEELARARYELAEFKAEVNARENSPQALVARGHELDRRRSEGLYEKWTLDLNATPGHAEDQGMTRAALRAAVPERMVAAAEDWAAGADEREERRANDPWKPKSADGSRFQLDADRDSGKEGAGIEWTDRAWHWSAWSGDGRIVGGLEERRDAACYAAQDALTKLEKVTTAVESGADVTRTADTSRGAGHPNDLPTMLGNQSRSKTDRGHGLEPDARTGRDRDQDRGL</sequence>
<dbReference type="SMART" id="SM00487">
    <property type="entry name" value="DEXDc"/>
    <property type="match status" value="1"/>
</dbReference>
<organism evidence="4 5">
    <name type="scientific">Rhodococcus artemisiae</name>
    <dbReference type="NCBI Taxonomy" id="714159"/>
    <lineage>
        <taxon>Bacteria</taxon>
        <taxon>Bacillati</taxon>
        <taxon>Actinomycetota</taxon>
        <taxon>Actinomycetes</taxon>
        <taxon>Mycobacteriales</taxon>
        <taxon>Nocardiaceae</taxon>
        <taxon>Rhodococcus</taxon>
    </lineage>
</organism>
<dbReference type="PANTHER" id="PTHR41313:SF1">
    <property type="entry name" value="DNA METHYLASE ADENINE-SPECIFIC DOMAIN-CONTAINING PROTEIN"/>
    <property type="match status" value="1"/>
</dbReference>
<dbReference type="Proteomes" id="UP001336020">
    <property type="component" value="Unassembled WGS sequence"/>
</dbReference>
<dbReference type="EMBL" id="JAUTXY010000022">
    <property type="protein sequence ID" value="MEE2061808.1"/>
    <property type="molecule type" value="Genomic_DNA"/>
</dbReference>
<dbReference type="Pfam" id="PF00271">
    <property type="entry name" value="Helicase_C"/>
    <property type="match status" value="1"/>
</dbReference>
<dbReference type="InterPro" id="IPR027417">
    <property type="entry name" value="P-loop_NTPase"/>
</dbReference>
<evidence type="ECO:0000313" key="4">
    <source>
        <dbReference type="EMBL" id="MEE2061808.1"/>
    </source>
</evidence>
<keyword evidence="4" id="KW-0347">Helicase</keyword>
<dbReference type="GO" id="GO:0004386">
    <property type="term" value="F:helicase activity"/>
    <property type="evidence" value="ECO:0007669"/>
    <property type="project" value="UniProtKB-KW"/>
</dbReference>
<dbReference type="InterPro" id="IPR001650">
    <property type="entry name" value="Helicase_C-like"/>
</dbReference>
<evidence type="ECO:0000256" key="1">
    <source>
        <dbReference type="SAM" id="MobiDB-lite"/>
    </source>
</evidence>
<gene>
    <name evidence="4" type="ORF">Q7514_30215</name>
</gene>
<feature type="compositionally biased region" description="Basic and acidic residues" evidence="1">
    <location>
        <begin position="2818"/>
        <end position="2850"/>
    </location>
</feature>
<feature type="region of interest" description="Disordered" evidence="1">
    <location>
        <begin position="2814"/>
        <end position="2853"/>
    </location>
</feature>
<feature type="domain" description="Helicase ATP-binding" evidence="2">
    <location>
        <begin position="1913"/>
        <end position="2192"/>
    </location>
</feature>
<dbReference type="SUPFAM" id="SSF52540">
    <property type="entry name" value="P-loop containing nucleoside triphosphate hydrolases"/>
    <property type="match status" value="2"/>
</dbReference>
<protein>
    <submittedName>
        <fullName evidence="4">DEAD/DEAH box helicase family protein</fullName>
    </submittedName>
</protein>
<name>A0ABU7LJT3_9NOCA</name>
<dbReference type="Gene3D" id="3.40.50.150">
    <property type="entry name" value="Vaccinia Virus protein VP39"/>
    <property type="match status" value="1"/>
</dbReference>
<keyword evidence="4" id="KW-0067">ATP-binding</keyword>
<dbReference type="RefSeq" id="WP_330136947.1">
    <property type="nucleotide sequence ID" value="NZ_JAUTXY010000022.1"/>
</dbReference>
<evidence type="ECO:0000259" key="3">
    <source>
        <dbReference type="SMART" id="SM00490"/>
    </source>
</evidence>
<evidence type="ECO:0000313" key="5">
    <source>
        <dbReference type="Proteomes" id="UP001336020"/>
    </source>
</evidence>
<feature type="region of interest" description="Disordered" evidence="1">
    <location>
        <begin position="2901"/>
        <end position="2958"/>
    </location>
</feature>
<feature type="domain" description="Helicase C-terminal" evidence="3">
    <location>
        <begin position="2376"/>
        <end position="2462"/>
    </location>
</feature>
<dbReference type="InterPro" id="IPR052933">
    <property type="entry name" value="DNA_Protect_Modify"/>
</dbReference>